<evidence type="ECO:0000256" key="1">
    <source>
        <dbReference type="ARBA" id="ARBA00001947"/>
    </source>
</evidence>
<keyword evidence="4" id="KW-0862">Zinc</keyword>
<dbReference type="GO" id="GO:0046872">
    <property type="term" value="F:metal ion binding"/>
    <property type="evidence" value="ECO:0007669"/>
    <property type="project" value="UniProtKB-KW"/>
</dbReference>
<sequence>MIWEEMTFDAIDAVDRNVPVFLNISAIEQHGKHLPVNTDAATGAYLLDRLHRLMPSDVLILPQVKVCCSSHHLDFNGTLSVSHTTLLAYVTDMLDCVANAGFRNIVILNSHGGNQAIGQVILETLGSRHKTTRFVFGSWWRIAGEKLWALNESGPYGVGHACEFETSLMMLIAPELVREAAIEDRHYVETFEWANADLLRAPTASLYRTMKQISGGIGAIGDARAASVEKGEAIAALVTEGLAKIASDLRTPA</sequence>
<organism evidence="6 7">
    <name type="scientific">Devosia nanyangense</name>
    <dbReference type="NCBI Taxonomy" id="1228055"/>
    <lineage>
        <taxon>Bacteria</taxon>
        <taxon>Pseudomonadati</taxon>
        <taxon>Pseudomonadota</taxon>
        <taxon>Alphaproteobacteria</taxon>
        <taxon>Hyphomicrobiales</taxon>
        <taxon>Devosiaceae</taxon>
        <taxon>Devosia</taxon>
    </lineage>
</organism>
<proteinExistence type="inferred from homology"/>
<dbReference type="PANTHER" id="PTHR35005:SF1">
    <property type="entry name" value="2-AMINO-5-FORMYLAMINO-6-RIBOSYLAMINOPYRIMIDIN-4(3H)-ONE 5'-MONOPHOSPHATE DEFORMYLASE"/>
    <property type="match status" value="1"/>
</dbReference>
<keyword evidence="3" id="KW-0378">Hydrolase</keyword>
<reference evidence="6" key="1">
    <citation type="submission" date="2020-07" db="EMBL/GenBank/DDBJ databases">
        <title>Huge and variable diversity of episymbiotic CPR bacteria and DPANN archaea in groundwater ecosystems.</title>
        <authorList>
            <person name="He C.Y."/>
            <person name="Keren R."/>
            <person name="Whittaker M."/>
            <person name="Farag I.F."/>
            <person name="Doudna J."/>
            <person name="Cate J.H.D."/>
            <person name="Banfield J.F."/>
        </authorList>
    </citation>
    <scope>NUCLEOTIDE SEQUENCE</scope>
    <source>
        <strain evidence="6">NC_groundwater_1586_Pr3_B-0.1um_66_15</strain>
    </source>
</reference>
<evidence type="ECO:0000256" key="3">
    <source>
        <dbReference type="ARBA" id="ARBA00022801"/>
    </source>
</evidence>
<dbReference type="InterPro" id="IPR003785">
    <property type="entry name" value="Creatininase/forma_Hydrolase"/>
</dbReference>
<evidence type="ECO:0000313" key="7">
    <source>
        <dbReference type="Proteomes" id="UP000782610"/>
    </source>
</evidence>
<dbReference type="Gene3D" id="3.40.50.10310">
    <property type="entry name" value="Creatininase"/>
    <property type="match status" value="1"/>
</dbReference>
<comment type="cofactor">
    <cofactor evidence="1">
        <name>Zn(2+)</name>
        <dbReference type="ChEBI" id="CHEBI:29105"/>
    </cofactor>
</comment>
<comment type="similarity">
    <text evidence="5">Belongs to the creatininase superfamily.</text>
</comment>
<gene>
    <name evidence="6" type="ORF">HY834_07055</name>
</gene>
<dbReference type="GO" id="GO:0009231">
    <property type="term" value="P:riboflavin biosynthetic process"/>
    <property type="evidence" value="ECO:0007669"/>
    <property type="project" value="TreeGrafter"/>
</dbReference>
<dbReference type="PANTHER" id="PTHR35005">
    <property type="entry name" value="3-DEHYDRO-SCYLLO-INOSOSE HYDROLASE"/>
    <property type="match status" value="1"/>
</dbReference>
<protein>
    <submittedName>
        <fullName evidence="6">Creatininase family protein</fullName>
    </submittedName>
</protein>
<dbReference type="Proteomes" id="UP000782610">
    <property type="component" value="Unassembled WGS sequence"/>
</dbReference>
<comment type="caution">
    <text evidence="6">The sequence shown here is derived from an EMBL/GenBank/DDBJ whole genome shotgun (WGS) entry which is preliminary data.</text>
</comment>
<dbReference type="EMBL" id="JACRAF010000020">
    <property type="protein sequence ID" value="MBI4921492.1"/>
    <property type="molecule type" value="Genomic_DNA"/>
</dbReference>
<dbReference type="GO" id="GO:0016811">
    <property type="term" value="F:hydrolase activity, acting on carbon-nitrogen (but not peptide) bonds, in linear amides"/>
    <property type="evidence" value="ECO:0007669"/>
    <property type="project" value="TreeGrafter"/>
</dbReference>
<dbReference type="Pfam" id="PF02633">
    <property type="entry name" value="Creatininase"/>
    <property type="match status" value="1"/>
</dbReference>
<keyword evidence="2" id="KW-0479">Metal-binding</keyword>
<evidence type="ECO:0000256" key="2">
    <source>
        <dbReference type="ARBA" id="ARBA00022723"/>
    </source>
</evidence>
<evidence type="ECO:0000256" key="4">
    <source>
        <dbReference type="ARBA" id="ARBA00022833"/>
    </source>
</evidence>
<dbReference type="SUPFAM" id="SSF102215">
    <property type="entry name" value="Creatininase"/>
    <property type="match status" value="1"/>
</dbReference>
<accession>A0A933L1Q4</accession>
<dbReference type="AlphaFoldDB" id="A0A933L1Q4"/>
<name>A0A933L1Q4_9HYPH</name>
<evidence type="ECO:0000313" key="6">
    <source>
        <dbReference type="EMBL" id="MBI4921492.1"/>
    </source>
</evidence>
<evidence type="ECO:0000256" key="5">
    <source>
        <dbReference type="ARBA" id="ARBA00024029"/>
    </source>
</evidence>
<dbReference type="InterPro" id="IPR024087">
    <property type="entry name" value="Creatininase-like_sf"/>
</dbReference>